<dbReference type="Proteomes" id="UP000184301">
    <property type="component" value="Unassembled WGS sequence"/>
</dbReference>
<evidence type="ECO:0000313" key="2">
    <source>
        <dbReference type="Proteomes" id="UP000184301"/>
    </source>
</evidence>
<organism evidence="1 2">
    <name type="scientific">Hespellia stercorisuis DSM 15480</name>
    <dbReference type="NCBI Taxonomy" id="1121950"/>
    <lineage>
        <taxon>Bacteria</taxon>
        <taxon>Bacillati</taxon>
        <taxon>Bacillota</taxon>
        <taxon>Clostridia</taxon>
        <taxon>Lachnospirales</taxon>
        <taxon>Lachnospiraceae</taxon>
        <taxon>Hespellia</taxon>
    </lineage>
</organism>
<dbReference type="AlphaFoldDB" id="A0A1M6X0V7"/>
<reference evidence="1 2" key="1">
    <citation type="submission" date="2016-11" db="EMBL/GenBank/DDBJ databases">
        <authorList>
            <person name="Jaros S."/>
            <person name="Januszkiewicz K."/>
            <person name="Wedrychowicz H."/>
        </authorList>
    </citation>
    <scope>NUCLEOTIDE SEQUENCE [LARGE SCALE GENOMIC DNA]</scope>
    <source>
        <strain evidence="1 2">DSM 15480</strain>
    </source>
</reference>
<keyword evidence="2" id="KW-1185">Reference proteome</keyword>
<gene>
    <name evidence="1" type="ORF">SAMN02745243_04137</name>
</gene>
<dbReference type="STRING" id="1121950.SAMN02745243_04137"/>
<dbReference type="RefSeq" id="WP_073113339.1">
    <property type="nucleotide sequence ID" value="NZ_FQZY01000128.1"/>
</dbReference>
<protein>
    <submittedName>
        <fullName evidence="1">Uncharacterized protein</fullName>
    </submittedName>
</protein>
<name>A0A1M6X0V7_9FIRM</name>
<accession>A0A1M6X0V7</accession>
<proteinExistence type="predicted"/>
<evidence type="ECO:0000313" key="1">
    <source>
        <dbReference type="EMBL" id="SHK99465.1"/>
    </source>
</evidence>
<sequence>MAKQFKQTTEKVKQEIISASDNAVTLFSKADKQKYNRILKSIDTELNKVEKSYLAIAFKVHALYKDKLFEIDGFKNIYELAQEKYNLSRGTCNNYINIVDKFGHWDKETGDYTGLQEQYQNFKSSQLILMLSMTDEQRAMVKPDMTIREIREYRALCDSQSAEDELEDDANTIDEETHSDSGNLEDGDILNVPEDNDIETIIKETNRMMVFECPNVNDFKKKLDQNTTVLNDTYIDFKNTNKDIRPKITVCLEW</sequence>
<dbReference type="EMBL" id="FQZY01000128">
    <property type="protein sequence ID" value="SHK99465.1"/>
    <property type="molecule type" value="Genomic_DNA"/>
</dbReference>
<dbReference type="OrthoDB" id="2052465at2"/>